<dbReference type="Gene3D" id="3.60.21.10">
    <property type="match status" value="1"/>
</dbReference>
<dbReference type="InterPro" id="IPR024654">
    <property type="entry name" value="Calcineurin-like_PHP_lpxH"/>
</dbReference>
<feature type="domain" description="Calcineurin-like phosphoesterase" evidence="1">
    <location>
        <begin position="1"/>
        <end position="165"/>
    </location>
</feature>
<dbReference type="PANTHER" id="PTHR11124">
    <property type="entry name" value="VACUOLAR SORTING PROTEIN VPS29"/>
    <property type="match status" value="1"/>
</dbReference>
<protein>
    <recommendedName>
        <fullName evidence="1">Calcineurin-like phosphoesterase domain-containing protein</fullName>
    </recommendedName>
</protein>
<dbReference type="SUPFAM" id="SSF56300">
    <property type="entry name" value="Metallo-dependent phosphatases"/>
    <property type="match status" value="1"/>
</dbReference>
<dbReference type="InterPro" id="IPR029052">
    <property type="entry name" value="Metallo-depent_PP-like"/>
</dbReference>
<dbReference type="EMBL" id="UINC01134063">
    <property type="protein sequence ID" value="SVD17366.1"/>
    <property type="molecule type" value="Genomic_DNA"/>
</dbReference>
<organism evidence="2">
    <name type="scientific">marine metagenome</name>
    <dbReference type="NCBI Taxonomy" id="408172"/>
    <lineage>
        <taxon>unclassified sequences</taxon>
        <taxon>metagenomes</taxon>
        <taxon>ecological metagenomes</taxon>
    </lineage>
</organism>
<evidence type="ECO:0000313" key="2">
    <source>
        <dbReference type="EMBL" id="SVD17366.1"/>
    </source>
</evidence>
<dbReference type="Pfam" id="PF12850">
    <property type="entry name" value="Metallophos_2"/>
    <property type="match status" value="1"/>
</dbReference>
<dbReference type="InterPro" id="IPR000979">
    <property type="entry name" value="Phosphodiesterase_MJ0936/Vps29"/>
</dbReference>
<reference evidence="2" key="1">
    <citation type="submission" date="2018-05" db="EMBL/GenBank/DDBJ databases">
        <authorList>
            <person name="Lanie J.A."/>
            <person name="Ng W.-L."/>
            <person name="Kazmierczak K.M."/>
            <person name="Andrzejewski T.M."/>
            <person name="Davidsen T.M."/>
            <person name="Wayne K.J."/>
            <person name="Tettelin H."/>
            <person name="Glass J.I."/>
            <person name="Rusch D."/>
            <person name="Podicherti R."/>
            <person name="Tsui H.-C.T."/>
            <person name="Winkler M.E."/>
        </authorList>
    </citation>
    <scope>NUCLEOTIDE SEQUENCE</scope>
</reference>
<dbReference type="NCBIfam" id="TIGR00040">
    <property type="entry name" value="yfcE"/>
    <property type="match status" value="1"/>
</dbReference>
<sequence length="193" mass="21466">MRIGLISDTHIPEARAELWPQVYAAFEGVDAILHGGDIHDVALLDTFTAIAPTWAARGNGEDGSGGRPVQPEHSILKESWDLKFEGFSFGLLHELYIPEIPPHLTVANTLERTFGHKNFDVVVYGDSHVERIDSVGGILCINPGSPTYPRNLDTQLGTIGFIDIEHGEIKATIWQLTDEGITPFNWDDWREPR</sequence>
<dbReference type="AlphaFoldDB" id="A0A382T5N6"/>
<name>A0A382T5N6_9ZZZZ</name>
<gene>
    <name evidence="2" type="ORF">METZ01_LOCUS370220</name>
</gene>
<evidence type="ECO:0000259" key="1">
    <source>
        <dbReference type="Pfam" id="PF12850"/>
    </source>
</evidence>
<proteinExistence type="predicted"/>
<accession>A0A382T5N6</accession>